<keyword evidence="2" id="KW-1185">Reference proteome</keyword>
<reference evidence="2" key="1">
    <citation type="journal article" date="2024" name="Front. Bioeng. Biotechnol.">
        <title>Genome-scale model development and genomic sequencing of the oleaginous clade Lipomyces.</title>
        <authorList>
            <person name="Czajka J.J."/>
            <person name="Han Y."/>
            <person name="Kim J."/>
            <person name="Mondo S.J."/>
            <person name="Hofstad B.A."/>
            <person name="Robles A."/>
            <person name="Haridas S."/>
            <person name="Riley R."/>
            <person name="LaButti K."/>
            <person name="Pangilinan J."/>
            <person name="Andreopoulos W."/>
            <person name="Lipzen A."/>
            <person name="Yan J."/>
            <person name="Wang M."/>
            <person name="Ng V."/>
            <person name="Grigoriev I.V."/>
            <person name="Spatafora J.W."/>
            <person name="Magnuson J.K."/>
            <person name="Baker S.E."/>
            <person name="Pomraning K.R."/>
        </authorList>
    </citation>
    <scope>NUCLEOTIDE SEQUENCE [LARGE SCALE GENOMIC DNA]</scope>
    <source>
        <strain evidence="2">CBS 7786</strain>
    </source>
</reference>
<comment type="caution">
    <text evidence="1">The sequence shown here is derived from an EMBL/GenBank/DDBJ whole genome shotgun (WGS) entry which is preliminary data.</text>
</comment>
<sequence>MKYGRNIFRNGWVLFTNLSHLRGPQPLKVLHLPSVASQMSRRLISIAWWPELTESYEKSNRTPVTVAPDISLRNDKNGLSNYAKALDLLKDNIPEQRLDVHLPYSMYLDLEKRWSKFKVEMDIREEQKYPRLSYNSFNEIATVITMQRAIHEVAAITRLKKKTGFCLILPTGSMTEMGSGKYAKSLKEPDGSFFYDDNNDGRLVLRVVVEAGHSEHF</sequence>
<gene>
    <name evidence="1" type="ORF">V1525DRAFT_434940</name>
</gene>
<name>A0ACC3SUV2_LIPKO</name>
<dbReference type="EMBL" id="MU971428">
    <property type="protein sequence ID" value="KAK9235161.1"/>
    <property type="molecule type" value="Genomic_DNA"/>
</dbReference>
<organism evidence="1 2">
    <name type="scientific">Lipomyces kononenkoae</name>
    <name type="common">Yeast</name>
    <dbReference type="NCBI Taxonomy" id="34357"/>
    <lineage>
        <taxon>Eukaryota</taxon>
        <taxon>Fungi</taxon>
        <taxon>Dikarya</taxon>
        <taxon>Ascomycota</taxon>
        <taxon>Saccharomycotina</taxon>
        <taxon>Lipomycetes</taxon>
        <taxon>Lipomycetales</taxon>
        <taxon>Lipomycetaceae</taxon>
        <taxon>Lipomyces</taxon>
    </lineage>
</organism>
<dbReference type="Proteomes" id="UP001433508">
    <property type="component" value="Unassembled WGS sequence"/>
</dbReference>
<evidence type="ECO:0000313" key="1">
    <source>
        <dbReference type="EMBL" id="KAK9235161.1"/>
    </source>
</evidence>
<accession>A0ACC3SUV2</accession>
<protein>
    <submittedName>
        <fullName evidence="1">Uncharacterized protein</fullName>
    </submittedName>
</protein>
<evidence type="ECO:0000313" key="2">
    <source>
        <dbReference type="Proteomes" id="UP001433508"/>
    </source>
</evidence>
<proteinExistence type="predicted"/>